<proteinExistence type="predicted"/>
<protein>
    <submittedName>
        <fullName evidence="1">Uncharacterized protein</fullName>
    </submittedName>
</protein>
<reference evidence="1" key="1">
    <citation type="submission" date="2022-04" db="EMBL/GenBank/DDBJ databases">
        <title>Genome of the entomopathogenic fungus Entomophthora muscae.</title>
        <authorList>
            <person name="Elya C."/>
            <person name="Lovett B.R."/>
            <person name="Lee E."/>
            <person name="Macias A.M."/>
            <person name="Hajek A.E."/>
            <person name="De Bivort B.L."/>
            <person name="Kasson M.T."/>
            <person name="De Fine Licht H.H."/>
            <person name="Stajich J.E."/>
        </authorList>
    </citation>
    <scope>NUCLEOTIDE SEQUENCE</scope>
    <source>
        <strain evidence="1">Berkeley</strain>
    </source>
</reference>
<evidence type="ECO:0000313" key="2">
    <source>
        <dbReference type="Proteomes" id="UP001165960"/>
    </source>
</evidence>
<dbReference type="EMBL" id="QTSX02001466">
    <property type="protein sequence ID" value="KAJ9081614.1"/>
    <property type="molecule type" value="Genomic_DNA"/>
</dbReference>
<keyword evidence="2" id="KW-1185">Reference proteome</keyword>
<name>A0ACC2U4B8_9FUNG</name>
<gene>
    <name evidence="1" type="ORF">DSO57_1039770</name>
</gene>
<sequence length="197" mass="22063">MVNSPSRRVAKKILKKVQVVIPKRCKRTRPVEVVKAAEKQVVLHDVDGSYLDLGVHLDQLLVPQLALGGKDPLFAVLFLALREPREVTGTGLQKGNSIHWQFSMRAAEEYLQAQLKEFQFEGQALSVLQQRTVSNMLKSVLCAWATPGVTQAQPVSWKTSDNFEQRLWQAFQEVLKSYTVEGTAHLVPMVMAGNLVL</sequence>
<evidence type="ECO:0000313" key="1">
    <source>
        <dbReference type="EMBL" id="KAJ9081614.1"/>
    </source>
</evidence>
<organism evidence="1 2">
    <name type="scientific">Entomophthora muscae</name>
    <dbReference type="NCBI Taxonomy" id="34485"/>
    <lineage>
        <taxon>Eukaryota</taxon>
        <taxon>Fungi</taxon>
        <taxon>Fungi incertae sedis</taxon>
        <taxon>Zoopagomycota</taxon>
        <taxon>Entomophthoromycotina</taxon>
        <taxon>Entomophthoromycetes</taxon>
        <taxon>Entomophthorales</taxon>
        <taxon>Entomophthoraceae</taxon>
        <taxon>Entomophthora</taxon>
    </lineage>
</organism>
<comment type="caution">
    <text evidence="1">The sequence shown here is derived from an EMBL/GenBank/DDBJ whole genome shotgun (WGS) entry which is preliminary data.</text>
</comment>
<accession>A0ACC2U4B8</accession>
<dbReference type="Proteomes" id="UP001165960">
    <property type="component" value="Unassembled WGS sequence"/>
</dbReference>